<dbReference type="Gene3D" id="3.40.50.10910">
    <property type="entry name" value="Amidohydrolase"/>
    <property type="match status" value="1"/>
</dbReference>
<gene>
    <name evidence="2" type="ORF">B5C34_08530</name>
</gene>
<evidence type="ECO:0000313" key="3">
    <source>
        <dbReference type="Proteomes" id="UP000198462"/>
    </source>
</evidence>
<proteinExistence type="predicted"/>
<accession>A0A219B6S9</accession>
<dbReference type="Gene3D" id="3.30.110.90">
    <property type="entry name" value="Amidohydrolase"/>
    <property type="match status" value="1"/>
</dbReference>
<dbReference type="AlphaFoldDB" id="A0A219B6S9"/>
<dbReference type="InterPro" id="IPR032466">
    <property type="entry name" value="Metal_Hydrolase"/>
</dbReference>
<dbReference type="Gene3D" id="2.30.40.10">
    <property type="entry name" value="Urease, subunit C, domain 1"/>
    <property type="match status" value="1"/>
</dbReference>
<dbReference type="SUPFAM" id="SSF51556">
    <property type="entry name" value="Metallo-dependent hydrolases"/>
    <property type="match status" value="1"/>
</dbReference>
<dbReference type="PANTHER" id="PTHR43135">
    <property type="entry name" value="ALPHA-D-RIBOSE 1-METHYLPHOSPHONATE 5-TRIPHOSPHATE DIPHOSPHATASE"/>
    <property type="match status" value="1"/>
</dbReference>
<dbReference type="GO" id="GO:0016810">
    <property type="term" value="F:hydrolase activity, acting on carbon-nitrogen (but not peptide) bonds"/>
    <property type="evidence" value="ECO:0007669"/>
    <property type="project" value="InterPro"/>
</dbReference>
<dbReference type="Proteomes" id="UP000198462">
    <property type="component" value="Unassembled WGS sequence"/>
</dbReference>
<dbReference type="PANTHER" id="PTHR43135:SF3">
    <property type="entry name" value="ALPHA-D-RIBOSE 1-METHYLPHOSPHONATE 5-TRIPHOSPHATE DIPHOSPHATASE"/>
    <property type="match status" value="1"/>
</dbReference>
<dbReference type="SUPFAM" id="SSF51338">
    <property type="entry name" value="Composite domain of metallo-dependent hydrolases"/>
    <property type="match status" value="1"/>
</dbReference>
<dbReference type="Pfam" id="PF01979">
    <property type="entry name" value="Amidohydro_1"/>
    <property type="match status" value="1"/>
</dbReference>
<sequence>MFRSAIQALCPGFLAAVFLLFPAQASPPLLIANARLLDPVQGELSRPSSLLVAEGHIAAIGDDALTAEDTIVLDADGAVLVPGLTDMHVHIWDEAELGAYLSYGVTAVRNLSGMPFHLDMARAVEAGELEGPHMSTSGPILNGSGPNAQPNHQIVNTPAEARASVRQQYRAGYRLLKVYSNLSRASYEAVREEAATLGMAIAGHPPEGVRQPGMPFERPFSIAFEELLDDDFATIEHVESIVWHAMRGRYDADSAPGLARQLADARLVVTPTLLAFRNLVRVAETKGAYLHRPGTDMLNPVTQQLEAENQARWSQEDAVAARRQYRQLADMTRQMDEAGVRLVTGSDAGIFTNIPGASLIDELRLLDQAGIGADEILRIATVNSGQANGAGLLAGRLLAGAPADLVLLASDPRDDWTVFGAPRAVIVGGRLYDMDALARLRSAAARPDVARTRANLSAGLRAQGIDPVELLGQ</sequence>
<dbReference type="InterPro" id="IPR051781">
    <property type="entry name" value="Metallo-dep_Hydrolase"/>
</dbReference>
<dbReference type="InterPro" id="IPR006680">
    <property type="entry name" value="Amidohydro-rel"/>
</dbReference>
<evidence type="ECO:0000313" key="2">
    <source>
        <dbReference type="EMBL" id="OWV33499.1"/>
    </source>
</evidence>
<evidence type="ECO:0000259" key="1">
    <source>
        <dbReference type="Pfam" id="PF01979"/>
    </source>
</evidence>
<dbReference type="Gene3D" id="1.20.58.520">
    <property type="entry name" value="Amidohydrolase"/>
    <property type="match status" value="1"/>
</dbReference>
<reference evidence="3" key="1">
    <citation type="submission" date="2017-05" db="EMBL/GenBank/DDBJ databases">
        <authorList>
            <person name="Lin X."/>
        </authorList>
    </citation>
    <scope>NUCLEOTIDE SEQUENCE [LARGE SCALE GENOMIC DNA]</scope>
    <source>
        <strain evidence="3">JLT2012</strain>
    </source>
</reference>
<dbReference type="InterPro" id="IPR011059">
    <property type="entry name" value="Metal-dep_hydrolase_composite"/>
</dbReference>
<keyword evidence="3" id="KW-1185">Reference proteome</keyword>
<name>A0A219B6S9_9SPHN</name>
<dbReference type="EMBL" id="NFZT01000001">
    <property type="protein sequence ID" value="OWV33499.1"/>
    <property type="molecule type" value="Genomic_DNA"/>
</dbReference>
<feature type="domain" description="Amidohydrolase-related" evidence="1">
    <location>
        <begin position="79"/>
        <end position="430"/>
    </location>
</feature>
<dbReference type="RefSeq" id="WP_088712272.1">
    <property type="nucleotide sequence ID" value="NZ_NFZT01000001.1"/>
</dbReference>
<organism evidence="2 3">
    <name type="scientific">Pacificimonas flava</name>
    <dbReference type="NCBI Taxonomy" id="1234595"/>
    <lineage>
        <taxon>Bacteria</taxon>
        <taxon>Pseudomonadati</taxon>
        <taxon>Pseudomonadota</taxon>
        <taxon>Alphaproteobacteria</taxon>
        <taxon>Sphingomonadales</taxon>
        <taxon>Sphingosinicellaceae</taxon>
        <taxon>Pacificimonas</taxon>
    </lineage>
</organism>
<comment type="caution">
    <text evidence="2">The sequence shown here is derived from an EMBL/GenBank/DDBJ whole genome shotgun (WGS) entry which is preliminary data.</text>
</comment>
<protein>
    <recommendedName>
        <fullName evidence="1">Amidohydrolase-related domain-containing protein</fullName>
    </recommendedName>
</protein>
<dbReference type="OrthoDB" id="9782972at2"/>